<sequence length="324" mass="36453">MIQKSVDGLHQAEDTLNGKVKISEAEKLKILEQIGEASGRDVRIRILANQMREQAFEQAAESLGEWCEELGDRMVDNSQRWYSEHSPVWNQNKLIQDYINQFVRDLSRELDKWGNEQLQDIILKENLETLNTNVDYELDAIQAKFSNLEQQIQTNFSEQLKISIDGITDDFMGLGGIGGGLGIGGALAAGLIVFTGVGLIAVIVTAVATAIASSFGLGMLDVDGLHEQVKQKVLEIGLDKFTKDESIDKIIDKLEEILHVVFNSRVESANRVVAQAITLYEHLIEQQEKVHQETLEQREIEKAWIYQKCQELERSVSEIEEVLS</sequence>
<dbReference type="RefSeq" id="WP_017742984.1">
    <property type="nucleotide sequence ID" value="NZ_KQ976354.1"/>
</dbReference>
<dbReference type="AlphaFoldDB" id="A0A139WV00"/>
<evidence type="ECO:0000256" key="1">
    <source>
        <dbReference type="SAM" id="Phobius"/>
    </source>
</evidence>
<evidence type="ECO:0008006" key="4">
    <source>
        <dbReference type="Google" id="ProtNLM"/>
    </source>
</evidence>
<protein>
    <recommendedName>
        <fullName evidence="4">Dynamin-like helical domain-containing protein</fullName>
    </recommendedName>
</protein>
<accession>A0A139WV00</accession>
<keyword evidence="1" id="KW-0812">Transmembrane</keyword>
<reference evidence="2 3" key="1">
    <citation type="journal article" date="2013" name="Genome Biol. Evol.">
        <title>Genomes of Stigonematalean cyanobacteria (subsection V) and the evolution of oxygenic photosynthesis from prokaryotes to plastids.</title>
        <authorList>
            <person name="Dagan T."/>
            <person name="Roettger M."/>
            <person name="Stucken K."/>
            <person name="Landan G."/>
            <person name="Koch R."/>
            <person name="Major P."/>
            <person name="Gould S.B."/>
            <person name="Goremykin V.V."/>
            <person name="Rippka R."/>
            <person name="Tandeau de Marsac N."/>
            <person name="Gugger M."/>
            <person name="Lockhart P.J."/>
            <person name="Allen J.F."/>
            <person name="Brune I."/>
            <person name="Maus I."/>
            <person name="Puhler A."/>
            <person name="Martin W.F."/>
        </authorList>
    </citation>
    <scope>NUCLEOTIDE SEQUENCE [LARGE SCALE GENOMIC DNA]</scope>
    <source>
        <strain evidence="2 3">PCC 7110</strain>
    </source>
</reference>
<name>A0A139WV00_9CYAN</name>
<feature type="transmembrane region" description="Helical" evidence="1">
    <location>
        <begin position="171"/>
        <end position="193"/>
    </location>
</feature>
<feature type="transmembrane region" description="Helical" evidence="1">
    <location>
        <begin position="199"/>
        <end position="220"/>
    </location>
</feature>
<dbReference type="OrthoDB" id="3650305at2"/>
<proteinExistence type="predicted"/>
<dbReference type="STRING" id="128403.WA1_41825"/>
<keyword evidence="1" id="KW-0472">Membrane</keyword>
<dbReference type="EMBL" id="ANNX02000047">
    <property type="protein sequence ID" value="KYC36268.1"/>
    <property type="molecule type" value="Genomic_DNA"/>
</dbReference>
<evidence type="ECO:0000313" key="2">
    <source>
        <dbReference type="EMBL" id="KYC36268.1"/>
    </source>
</evidence>
<gene>
    <name evidence="2" type="ORF">WA1_41825</name>
</gene>
<keyword evidence="3" id="KW-1185">Reference proteome</keyword>
<comment type="caution">
    <text evidence="2">The sequence shown here is derived from an EMBL/GenBank/DDBJ whole genome shotgun (WGS) entry which is preliminary data.</text>
</comment>
<dbReference type="Proteomes" id="UP000076925">
    <property type="component" value="Unassembled WGS sequence"/>
</dbReference>
<keyword evidence="1" id="KW-1133">Transmembrane helix</keyword>
<organism evidence="2 3">
    <name type="scientific">Scytonema hofmannii PCC 7110</name>
    <dbReference type="NCBI Taxonomy" id="128403"/>
    <lineage>
        <taxon>Bacteria</taxon>
        <taxon>Bacillati</taxon>
        <taxon>Cyanobacteriota</taxon>
        <taxon>Cyanophyceae</taxon>
        <taxon>Nostocales</taxon>
        <taxon>Scytonemataceae</taxon>
        <taxon>Scytonema</taxon>
    </lineage>
</organism>
<evidence type="ECO:0000313" key="3">
    <source>
        <dbReference type="Proteomes" id="UP000076925"/>
    </source>
</evidence>